<organism evidence="1 2">
    <name type="scientific">Vibrio ishigakensis</name>
    <dbReference type="NCBI Taxonomy" id="1481914"/>
    <lineage>
        <taxon>Bacteria</taxon>
        <taxon>Pseudomonadati</taxon>
        <taxon>Pseudomonadota</taxon>
        <taxon>Gammaproteobacteria</taxon>
        <taxon>Vibrionales</taxon>
        <taxon>Vibrionaceae</taxon>
        <taxon>Vibrio</taxon>
    </lineage>
</organism>
<dbReference type="GO" id="GO:0042602">
    <property type="term" value="F:riboflavin reductase (NADPH) activity"/>
    <property type="evidence" value="ECO:0007669"/>
    <property type="project" value="UniProtKB-EC"/>
</dbReference>
<dbReference type="EMBL" id="BBRZ01000017">
    <property type="protein sequence ID" value="GAM55664.1"/>
    <property type="molecule type" value="Genomic_DNA"/>
</dbReference>
<gene>
    <name evidence="1" type="ORF">JCM19231_728</name>
</gene>
<dbReference type="Proteomes" id="UP000031671">
    <property type="component" value="Unassembled WGS sequence"/>
</dbReference>
<proteinExistence type="predicted"/>
<dbReference type="EC" id="1.5.1.30" evidence="1"/>
<dbReference type="InterPro" id="IPR036291">
    <property type="entry name" value="NAD(P)-bd_dom_sf"/>
</dbReference>
<reference evidence="1 2" key="2">
    <citation type="submission" date="2015-01" db="EMBL/GenBank/DDBJ databases">
        <authorList>
            <consortium name="NBRP consortium"/>
            <person name="Sawabe T."/>
            <person name="Meirelles P."/>
            <person name="Feng G."/>
            <person name="Sayaka M."/>
            <person name="Hattori M."/>
            <person name="Ohkuma M."/>
        </authorList>
    </citation>
    <scope>NUCLEOTIDE SEQUENCE [LARGE SCALE GENOMIC DNA]</scope>
    <source>
        <strain evidence="2">JCM 19231</strain>
    </source>
</reference>
<protein>
    <submittedName>
        <fullName evidence="1">Flavin reductase</fullName>
        <ecNumber evidence="1">1.5.1.30</ecNumber>
    </submittedName>
</protein>
<dbReference type="Gene3D" id="3.40.50.720">
    <property type="entry name" value="NAD(P)-binding Rossmann-like Domain"/>
    <property type="match status" value="1"/>
</dbReference>
<sequence length="46" mass="4763">MQKIVIWGAASGLGAAMVDYFSAQGLEAIAVARDPSKNPALETSLL</sequence>
<reference evidence="1 2" key="1">
    <citation type="submission" date="2015-01" db="EMBL/GenBank/DDBJ databases">
        <title>Vibrio sp. C1 JCM 19231 whole genome shotgun sequence.</title>
        <authorList>
            <person name="Sawabe T."/>
            <person name="Meirelles P."/>
            <person name="Feng G."/>
            <person name="Sayaka M."/>
            <person name="Hattori M."/>
            <person name="Ohkuma M."/>
        </authorList>
    </citation>
    <scope>NUCLEOTIDE SEQUENCE [LARGE SCALE GENOMIC DNA]</scope>
    <source>
        <strain evidence="2">JCM 19231</strain>
    </source>
</reference>
<name>A0A0B8NY63_9VIBR</name>
<dbReference type="SUPFAM" id="SSF51735">
    <property type="entry name" value="NAD(P)-binding Rossmann-fold domains"/>
    <property type="match status" value="1"/>
</dbReference>
<dbReference type="AlphaFoldDB" id="A0A0B8NY63"/>
<keyword evidence="1" id="KW-0560">Oxidoreductase</keyword>
<evidence type="ECO:0000313" key="2">
    <source>
        <dbReference type="Proteomes" id="UP000031671"/>
    </source>
</evidence>
<keyword evidence="2" id="KW-1185">Reference proteome</keyword>
<comment type="caution">
    <text evidence="1">The sequence shown here is derived from an EMBL/GenBank/DDBJ whole genome shotgun (WGS) entry which is preliminary data.</text>
</comment>
<accession>A0A0B8NY63</accession>
<evidence type="ECO:0000313" key="1">
    <source>
        <dbReference type="EMBL" id="GAM55664.1"/>
    </source>
</evidence>